<dbReference type="HOGENOM" id="CLU_137769_0_0_9"/>
<evidence type="ECO:0000313" key="1">
    <source>
        <dbReference type="EMBL" id="AGX05856.1"/>
    </source>
</evidence>
<dbReference type="RefSeq" id="WP_022544284.1">
    <property type="nucleotide sequence ID" value="NC_022524.1"/>
</dbReference>
<dbReference type="AlphaFoldDB" id="U5LGR9"/>
<reference evidence="1 2" key="1">
    <citation type="submission" date="2013-07" db="EMBL/GenBank/DDBJ databases">
        <title>Complete genome sequence of Bacillus infantis NRRL B-14911 that has potential to induce cardiac disease by antigenic mimicry.</title>
        <authorList>
            <person name="Massilamany C."/>
            <person name="Smith T.P.L."/>
            <person name="Loy J.D."/>
            <person name="Barletta R."/>
            <person name="Reddy J."/>
        </authorList>
    </citation>
    <scope>NUCLEOTIDE SEQUENCE [LARGE SCALE GENOMIC DNA]</scope>
    <source>
        <strain evidence="1 2">NRRL B-14911</strain>
    </source>
</reference>
<organism evidence="1 2">
    <name type="scientific">Bacillus infantis NRRL B-14911</name>
    <dbReference type="NCBI Taxonomy" id="1367477"/>
    <lineage>
        <taxon>Bacteria</taxon>
        <taxon>Bacillati</taxon>
        <taxon>Bacillota</taxon>
        <taxon>Bacilli</taxon>
        <taxon>Bacillales</taxon>
        <taxon>Bacillaceae</taxon>
        <taxon>Bacillus</taxon>
    </lineage>
</organism>
<dbReference type="KEGG" id="bif:N288_19905"/>
<sequence length="154" mass="16925">MGKMRTLSTGVLRKEPGTVAAVINLANTGQSGQEVTVEVWNWSSYSKPAKLPVLIGKNNAVMFPHKLESEKLAVMYTNLAGVLFYEIRIIGGDEVIANCFGRNASLAAQEGNTVLHQQLTPIGGNDDGKFEFNLESLPWPWLLSEFGKNFLDKK</sequence>
<gene>
    <name evidence="1" type="ORF">N288_19905</name>
</gene>
<dbReference type="EMBL" id="CP006643">
    <property type="protein sequence ID" value="AGX05856.1"/>
    <property type="molecule type" value="Genomic_DNA"/>
</dbReference>
<keyword evidence="2" id="KW-1185">Reference proteome</keyword>
<dbReference type="Proteomes" id="UP000017805">
    <property type="component" value="Chromosome"/>
</dbReference>
<name>U5LGR9_9BACI</name>
<evidence type="ECO:0000313" key="2">
    <source>
        <dbReference type="Proteomes" id="UP000017805"/>
    </source>
</evidence>
<protein>
    <submittedName>
        <fullName evidence="1">Uncharacterized protein</fullName>
    </submittedName>
</protein>
<proteinExistence type="predicted"/>
<dbReference type="GeneID" id="97351068"/>
<accession>U5LGR9</accession>
<dbReference type="STRING" id="1367477.N288_19905"/>
<dbReference type="PATRIC" id="fig|1367477.3.peg.3981"/>